<proteinExistence type="predicted"/>
<evidence type="ECO:0000256" key="1">
    <source>
        <dbReference type="SAM" id="MobiDB-lite"/>
    </source>
</evidence>
<protein>
    <submittedName>
        <fullName evidence="2">28419_t:CDS:1</fullName>
    </submittedName>
</protein>
<evidence type="ECO:0000313" key="2">
    <source>
        <dbReference type="EMBL" id="CAG8799706.1"/>
    </source>
</evidence>
<evidence type="ECO:0000313" key="3">
    <source>
        <dbReference type="Proteomes" id="UP000789901"/>
    </source>
</evidence>
<reference evidence="2 3" key="1">
    <citation type="submission" date="2021-06" db="EMBL/GenBank/DDBJ databases">
        <authorList>
            <person name="Kallberg Y."/>
            <person name="Tangrot J."/>
            <person name="Rosling A."/>
        </authorList>
    </citation>
    <scope>NUCLEOTIDE SEQUENCE [LARGE SCALE GENOMIC DNA]</scope>
    <source>
        <strain evidence="2 3">120-4 pot B 10/14</strain>
    </source>
</reference>
<sequence length="99" mass="11440">MKTIRKSRKAVNHDYNQRKKDKYKALEEESKSLKELENTLRQYIARLEGQVELLKEELTNVKAENRRFGPQLGQIYDFEAFGNGNPVGSVDDVILPTSI</sequence>
<feature type="compositionally biased region" description="Basic and acidic residues" evidence="1">
    <location>
        <begin position="11"/>
        <end position="23"/>
    </location>
</feature>
<gene>
    <name evidence="2" type="ORF">GMARGA_LOCUS22836</name>
</gene>
<feature type="compositionally biased region" description="Basic residues" evidence="1">
    <location>
        <begin position="1"/>
        <end position="10"/>
    </location>
</feature>
<feature type="region of interest" description="Disordered" evidence="1">
    <location>
        <begin position="1"/>
        <end position="23"/>
    </location>
</feature>
<accession>A0ABN7VUG2</accession>
<comment type="caution">
    <text evidence="2">The sequence shown here is derived from an EMBL/GenBank/DDBJ whole genome shotgun (WGS) entry which is preliminary data.</text>
</comment>
<name>A0ABN7VUG2_GIGMA</name>
<keyword evidence="3" id="KW-1185">Reference proteome</keyword>
<dbReference type="Proteomes" id="UP000789901">
    <property type="component" value="Unassembled WGS sequence"/>
</dbReference>
<dbReference type="EMBL" id="CAJVQB010022473">
    <property type="protein sequence ID" value="CAG8799706.1"/>
    <property type="molecule type" value="Genomic_DNA"/>
</dbReference>
<organism evidence="2 3">
    <name type="scientific">Gigaspora margarita</name>
    <dbReference type="NCBI Taxonomy" id="4874"/>
    <lineage>
        <taxon>Eukaryota</taxon>
        <taxon>Fungi</taxon>
        <taxon>Fungi incertae sedis</taxon>
        <taxon>Mucoromycota</taxon>
        <taxon>Glomeromycotina</taxon>
        <taxon>Glomeromycetes</taxon>
        <taxon>Diversisporales</taxon>
        <taxon>Gigasporaceae</taxon>
        <taxon>Gigaspora</taxon>
    </lineage>
</organism>